<evidence type="ECO:0000313" key="4">
    <source>
        <dbReference type="Proteomes" id="UP000611945"/>
    </source>
</evidence>
<feature type="domain" description="DUF6035" evidence="1">
    <location>
        <begin position="112"/>
        <end position="286"/>
    </location>
</feature>
<feature type="domain" description="DUF7830" evidence="2">
    <location>
        <begin position="44"/>
        <end position="95"/>
    </location>
</feature>
<sequence>MLHRLVEPAHKQQHQFILDRLVGVWLTLGEFMGDGDYGDVIADRRVGVRVEISEGQDRYVCPACEKPMILASHRIQNRTKERFYFKHLFDDGSCSGVAGLGEKAIAALRFGQTKESVEHQRFKFRLLESLELDPSFTNTMAERRWVDEDGVKWRQPDVQAHCNGQRIAFEAQLSTTFLHVIVERMVFYRRNGGRLLWLFRDLDVSHFRLAEEDIFYSNNRNAFRVTEKTVELSRAGKHFVLECVWHVPTLTRGGVSDKLAHGIVRFDQLTFDVSRGGVPRTYFYDYEGARLQAEHRLAERAQTERDQELRQAFENFYLPFLNGELNSDQVETEWPELLSRFRSRGLGLPAWPDNPKGPFHYLLAAYSARAGVPIGTDHEDLVKLAHYLVDKRKHTLWIFRLMLEAYDQKEVMRRYDTTGRWLSKVKQYRDAFRRGDSHYMPNRGFDDLLCFLFPEISDKLVQAPGTFLGSART</sequence>
<dbReference type="RefSeq" id="WP_251834944.1">
    <property type="nucleotide sequence ID" value="NZ_JACSQG010000001.1"/>
</dbReference>
<evidence type="ECO:0000259" key="1">
    <source>
        <dbReference type="Pfam" id="PF19500"/>
    </source>
</evidence>
<gene>
    <name evidence="3" type="ORF">H9642_03145</name>
</gene>
<dbReference type="Proteomes" id="UP000611945">
    <property type="component" value="Unassembled WGS sequence"/>
</dbReference>
<proteinExistence type="predicted"/>
<reference evidence="3 4" key="1">
    <citation type="submission" date="2020-08" db="EMBL/GenBank/DDBJ databases">
        <title>A Genomic Blueprint of the Chicken Gut Microbiome.</title>
        <authorList>
            <person name="Gilroy R."/>
            <person name="Ravi A."/>
            <person name="Getino M."/>
            <person name="Pursley I."/>
            <person name="Horton D.L."/>
            <person name="Alikhan N.-F."/>
            <person name="Baker D."/>
            <person name="Gharbi K."/>
            <person name="Hall N."/>
            <person name="Watson M."/>
            <person name="Adriaenssens E.M."/>
            <person name="Foster-Nyarko E."/>
            <person name="Jarju S."/>
            <person name="Secka A."/>
            <person name="Antonio M."/>
            <person name="Oren A."/>
            <person name="Chaudhuri R."/>
            <person name="La Ragione R.M."/>
            <person name="Hildebrand F."/>
            <person name="Pallen M.J."/>
        </authorList>
    </citation>
    <scope>NUCLEOTIDE SEQUENCE [LARGE SCALE GENOMIC DNA]</scope>
    <source>
        <strain evidence="3 4">Sa2CUA2</strain>
    </source>
</reference>
<evidence type="ECO:0000259" key="2">
    <source>
        <dbReference type="Pfam" id="PF25169"/>
    </source>
</evidence>
<evidence type="ECO:0000313" key="3">
    <source>
        <dbReference type="EMBL" id="MBD7976182.1"/>
    </source>
</evidence>
<dbReference type="Pfam" id="PF19500">
    <property type="entry name" value="DUF6035"/>
    <property type="match status" value="1"/>
</dbReference>
<accession>A0ABR8TKE0</accession>
<dbReference type="InterPro" id="IPR046099">
    <property type="entry name" value="DUF6035"/>
</dbReference>
<dbReference type="EMBL" id="JACSQG010000001">
    <property type="protein sequence ID" value="MBD7976182.1"/>
    <property type="molecule type" value="Genomic_DNA"/>
</dbReference>
<comment type="caution">
    <text evidence="3">The sequence shown here is derived from an EMBL/GenBank/DDBJ whole genome shotgun (WGS) entry which is preliminary data.</text>
</comment>
<dbReference type="Pfam" id="PF25169">
    <property type="entry name" value="DUF7830"/>
    <property type="match status" value="1"/>
</dbReference>
<evidence type="ECO:0008006" key="5">
    <source>
        <dbReference type="Google" id="ProtNLM"/>
    </source>
</evidence>
<dbReference type="InterPro" id="IPR057152">
    <property type="entry name" value="DUF7830"/>
</dbReference>
<protein>
    <recommendedName>
        <fullName evidence="5">Competence protein CoiA-like family protein</fullName>
    </recommendedName>
</protein>
<name>A0ABR8TKE0_9PSED</name>
<organism evidence="3 4">
    <name type="scientific">Serpens gallinarum</name>
    <dbReference type="NCBI Taxonomy" id="2763075"/>
    <lineage>
        <taxon>Bacteria</taxon>
        <taxon>Pseudomonadati</taxon>
        <taxon>Pseudomonadota</taxon>
        <taxon>Gammaproteobacteria</taxon>
        <taxon>Pseudomonadales</taxon>
        <taxon>Pseudomonadaceae</taxon>
        <taxon>Pseudomonas</taxon>
    </lineage>
</organism>
<keyword evidence="4" id="KW-1185">Reference proteome</keyword>